<organism evidence="2 3">
    <name type="scientific">Trametes cubensis</name>
    <dbReference type="NCBI Taxonomy" id="1111947"/>
    <lineage>
        <taxon>Eukaryota</taxon>
        <taxon>Fungi</taxon>
        <taxon>Dikarya</taxon>
        <taxon>Basidiomycota</taxon>
        <taxon>Agaricomycotina</taxon>
        <taxon>Agaricomycetes</taxon>
        <taxon>Polyporales</taxon>
        <taxon>Polyporaceae</taxon>
        <taxon>Trametes</taxon>
    </lineage>
</organism>
<feature type="region of interest" description="Disordered" evidence="1">
    <location>
        <begin position="70"/>
        <end position="98"/>
    </location>
</feature>
<comment type="caution">
    <text evidence="2">The sequence shown here is derived from an EMBL/GenBank/DDBJ whole genome shotgun (WGS) entry which is preliminary data.</text>
</comment>
<keyword evidence="3" id="KW-1185">Reference proteome</keyword>
<feature type="region of interest" description="Disordered" evidence="1">
    <location>
        <begin position="21"/>
        <end position="58"/>
    </location>
</feature>
<feature type="region of interest" description="Disordered" evidence="1">
    <location>
        <begin position="112"/>
        <end position="217"/>
    </location>
</feature>
<feature type="compositionally biased region" description="Polar residues" evidence="1">
    <location>
        <begin position="205"/>
        <end position="217"/>
    </location>
</feature>
<gene>
    <name evidence="2" type="ORF">ONZ51_g12790</name>
</gene>
<reference evidence="2" key="1">
    <citation type="submission" date="2022-11" db="EMBL/GenBank/DDBJ databases">
        <title>Genome Sequence of Cubamyces cubensis.</title>
        <authorList>
            <person name="Buettner E."/>
        </authorList>
    </citation>
    <scope>NUCLEOTIDE SEQUENCE</scope>
    <source>
        <strain evidence="2">MPL-01</strain>
    </source>
</reference>
<evidence type="ECO:0000256" key="1">
    <source>
        <dbReference type="SAM" id="MobiDB-lite"/>
    </source>
</evidence>
<accession>A0AAD7THP3</accession>
<feature type="compositionally biased region" description="Polar residues" evidence="1">
    <location>
        <begin position="39"/>
        <end position="50"/>
    </location>
</feature>
<evidence type="ECO:0000313" key="3">
    <source>
        <dbReference type="Proteomes" id="UP001215151"/>
    </source>
</evidence>
<evidence type="ECO:0000313" key="2">
    <source>
        <dbReference type="EMBL" id="KAJ8454844.1"/>
    </source>
</evidence>
<sequence>MQAGDPVVNFDWESRLTFSRTPFRTSGTLPASSPPRLNHASSPRTGSSDSPGHPGIVLDEYRLSAPRTPAKRTLLPLGPNTPHISKPANSTIRSPSPSTLLARKKLKSDVMYPVRDSPNNPFVVHDPPPSPSTNQASRLYDTIHPVRDSPNNPFIVDDPPAAEQESRLSTPHTPARHNTVWLGSADNAHGHKQPARKRWTPRLATPTSPTPLSRSHK</sequence>
<feature type="compositionally biased region" description="Polar residues" evidence="1">
    <location>
        <begin position="87"/>
        <end position="98"/>
    </location>
</feature>
<dbReference type="Proteomes" id="UP001215151">
    <property type="component" value="Unassembled WGS sequence"/>
</dbReference>
<feature type="compositionally biased region" description="Basic residues" evidence="1">
    <location>
        <begin position="190"/>
        <end position="200"/>
    </location>
</feature>
<proteinExistence type="predicted"/>
<dbReference type="AlphaFoldDB" id="A0AAD7THP3"/>
<name>A0AAD7THP3_9APHY</name>
<dbReference type="EMBL" id="JAPEVG010000874">
    <property type="protein sequence ID" value="KAJ8454844.1"/>
    <property type="molecule type" value="Genomic_DNA"/>
</dbReference>
<feature type="compositionally biased region" description="Polar residues" evidence="1">
    <location>
        <begin position="21"/>
        <end position="31"/>
    </location>
</feature>
<protein>
    <submittedName>
        <fullName evidence="2">Uncharacterized protein</fullName>
    </submittedName>
</protein>